<keyword evidence="1" id="KW-0472">Membrane</keyword>
<dbReference type="InterPro" id="IPR029787">
    <property type="entry name" value="Nucleotide_cyclase"/>
</dbReference>
<proteinExistence type="predicted"/>
<dbReference type="PANTHER" id="PTHR44757:SF2">
    <property type="entry name" value="BIOFILM ARCHITECTURE MAINTENANCE PROTEIN MBAA"/>
    <property type="match status" value="1"/>
</dbReference>
<organism evidence="4 5">
    <name type="scientific">Pseudodesulfovibrio portus</name>
    <dbReference type="NCBI Taxonomy" id="231439"/>
    <lineage>
        <taxon>Bacteria</taxon>
        <taxon>Pseudomonadati</taxon>
        <taxon>Thermodesulfobacteriota</taxon>
        <taxon>Desulfovibrionia</taxon>
        <taxon>Desulfovibrionales</taxon>
        <taxon>Desulfovibrionaceae</taxon>
    </lineage>
</organism>
<accession>A0ABM8AUF2</accession>
<feature type="transmembrane region" description="Helical" evidence="1">
    <location>
        <begin position="151"/>
        <end position="169"/>
    </location>
</feature>
<dbReference type="NCBIfam" id="TIGR00254">
    <property type="entry name" value="GGDEF"/>
    <property type="match status" value="1"/>
</dbReference>
<dbReference type="InterPro" id="IPR000014">
    <property type="entry name" value="PAS"/>
</dbReference>
<feature type="domain" description="PAS" evidence="2">
    <location>
        <begin position="228"/>
        <end position="293"/>
    </location>
</feature>
<dbReference type="CDD" id="cd01949">
    <property type="entry name" value="GGDEF"/>
    <property type="match status" value="1"/>
</dbReference>
<name>A0ABM8AUF2_9BACT</name>
<keyword evidence="1" id="KW-0812">Transmembrane</keyword>
<dbReference type="Pfam" id="PF08448">
    <property type="entry name" value="PAS_4"/>
    <property type="match status" value="1"/>
</dbReference>
<dbReference type="NCBIfam" id="TIGR00229">
    <property type="entry name" value="sensory_box"/>
    <property type="match status" value="2"/>
</dbReference>
<dbReference type="InterPro" id="IPR000160">
    <property type="entry name" value="GGDEF_dom"/>
</dbReference>
<reference evidence="4" key="1">
    <citation type="submission" date="2022-08" db="EMBL/GenBank/DDBJ databases">
        <title>Genome Sequence of the sulphate-reducing bacterium, Pseudodesulfovibrio portus JCM14722.</title>
        <authorList>
            <person name="Kondo R."/>
            <person name="Kataoka T."/>
        </authorList>
    </citation>
    <scope>NUCLEOTIDE SEQUENCE</scope>
    <source>
        <strain evidence="4">JCM 14722</strain>
    </source>
</reference>
<dbReference type="InterPro" id="IPR035965">
    <property type="entry name" value="PAS-like_dom_sf"/>
</dbReference>
<dbReference type="Pfam" id="PF13188">
    <property type="entry name" value="PAS_8"/>
    <property type="match status" value="1"/>
</dbReference>
<sequence>MQHSAASSTCLKFLTRILPPLLIATLIFMAAFGYVMLRETRSEIDRNVAMFADSLIPVIDDLLWNFQQEELSSALATLSSNPAMRRAEIFDSNNELFVAYGDPPDRDARAVEAPILHPLTDGTARRLGRLVVHYDYSKAETTLMAHFIGQVIRLLIIIMVMLVSGYFAYQRVIGRPLGLLLNGIRETNSEGKPGMVQWDGNDEIGEIIHAHNRMVKHLSDKESALAESEQRYRQLFDNAMIGIFETSKEGNIRNANATVADILAYPSVDALLEVDLERHYVDPKDRLKLWEILLTKGRVTNYRVQLRRADDVVIWAELSGKLNPDGSFNATLEDVTAQRAARQAVVERDELHRAFFEENNAVMLLHDPMDLTIQFVNPAACLFYGYSEAELTSMTIRDLNSMDDAEIFEELKHAADEKRGYFKQVHTLKSGTRRDVEVFTGPVSIGRRQLHYSIVHDVTEKRRMEARLKRMATRDQLTGTYNRHAFFEKGKKEIARAQRYGHPLSLLMLDLDKFKNVNDAHGHSVGDEVLRVFALRCRAGLRETDIFARLGGEEFAALLVETDEETAVAVAERMRRTAADEPIVTEAGEMAVTISIGMAALQDKEGMAILLQRADKGLYEAKAAGRNRVRKN</sequence>
<dbReference type="CDD" id="cd00130">
    <property type="entry name" value="PAS"/>
    <property type="match status" value="2"/>
</dbReference>
<evidence type="ECO:0000259" key="2">
    <source>
        <dbReference type="PROSITE" id="PS50112"/>
    </source>
</evidence>
<dbReference type="SUPFAM" id="SSF55785">
    <property type="entry name" value="PYP-like sensor domain (PAS domain)"/>
    <property type="match status" value="2"/>
</dbReference>
<dbReference type="RefSeq" id="WP_264982028.1">
    <property type="nucleotide sequence ID" value="NZ_AP026708.1"/>
</dbReference>
<dbReference type="SMART" id="SM00091">
    <property type="entry name" value="PAS"/>
    <property type="match status" value="2"/>
</dbReference>
<keyword evidence="5" id="KW-1185">Reference proteome</keyword>
<protein>
    <recommendedName>
        <fullName evidence="6">Diguanylate cyclase</fullName>
    </recommendedName>
</protein>
<feature type="domain" description="GGDEF" evidence="3">
    <location>
        <begin position="502"/>
        <end position="632"/>
    </location>
</feature>
<evidence type="ECO:0008006" key="6">
    <source>
        <dbReference type="Google" id="ProtNLM"/>
    </source>
</evidence>
<dbReference type="EMBL" id="AP026708">
    <property type="protein sequence ID" value="BDQ35139.1"/>
    <property type="molecule type" value="Genomic_DNA"/>
</dbReference>
<dbReference type="Gene3D" id="3.30.450.20">
    <property type="entry name" value="PAS domain"/>
    <property type="match status" value="2"/>
</dbReference>
<dbReference type="PANTHER" id="PTHR44757">
    <property type="entry name" value="DIGUANYLATE CYCLASE DGCP"/>
    <property type="match status" value="1"/>
</dbReference>
<dbReference type="InterPro" id="IPR052155">
    <property type="entry name" value="Biofilm_reg_signaling"/>
</dbReference>
<dbReference type="Gene3D" id="3.30.70.270">
    <property type="match status" value="1"/>
</dbReference>
<dbReference type="PROSITE" id="PS50112">
    <property type="entry name" value="PAS"/>
    <property type="match status" value="1"/>
</dbReference>
<dbReference type="SUPFAM" id="SSF55073">
    <property type="entry name" value="Nucleotide cyclase"/>
    <property type="match status" value="1"/>
</dbReference>
<evidence type="ECO:0000313" key="4">
    <source>
        <dbReference type="EMBL" id="BDQ35139.1"/>
    </source>
</evidence>
<dbReference type="SMART" id="SM00267">
    <property type="entry name" value="GGDEF"/>
    <property type="match status" value="1"/>
</dbReference>
<dbReference type="Proteomes" id="UP001061361">
    <property type="component" value="Chromosome"/>
</dbReference>
<dbReference type="Pfam" id="PF00990">
    <property type="entry name" value="GGDEF"/>
    <property type="match status" value="1"/>
</dbReference>
<evidence type="ECO:0000259" key="3">
    <source>
        <dbReference type="PROSITE" id="PS50887"/>
    </source>
</evidence>
<evidence type="ECO:0000256" key="1">
    <source>
        <dbReference type="SAM" id="Phobius"/>
    </source>
</evidence>
<keyword evidence="1" id="KW-1133">Transmembrane helix</keyword>
<gene>
    <name evidence="4" type="ORF">JCM14722_26810</name>
</gene>
<dbReference type="InterPro" id="IPR013656">
    <property type="entry name" value="PAS_4"/>
</dbReference>
<feature type="transmembrane region" description="Helical" evidence="1">
    <location>
        <begin position="17"/>
        <end position="37"/>
    </location>
</feature>
<dbReference type="PROSITE" id="PS50887">
    <property type="entry name" value="GGDEF"/>
    <property type="match status" value="1"/>
</dbReference>
<dbReference type="InterPro" id="IPR043128">
    <property type="entry name" value="Rev_trsase/Diguanyl_cyclase"/>
</dbReference>
<evidence type="ECO:0000313" key="5">
    <source>
        <dbReference type="Proteomes" id="UP001061361"/>
    </source>
</evidence>